<accession>A0A1B2JBQ5</accession>
<dbReference type="Pfam" id="PF08642">
    <property type="entry name" value="Rxt3"/>
    <property type="match status" value="1"/>
</dbReference>
<dbReference type="Proteomes" id="UP000094565">
    <property type="component" value="Chromosome 2"/>
</dbReference>
<dbReference type="InterPro" id="IPR013951">
    <property type="entry name" value="Rxt3"/>
</dbReference>
<protein>
    <submittedName>
        <fullName evidence="1">BA75_03131T0</fullName>
    </submittedName>
</protein>
<evidence type="ECO:0000313" key="2">
    <source>
        <dbReference type="Proteomes" id="UP000094565"/>
    </source>
</evidence>
<reference evidence="1 2" key="1">
    <citation type="submission" date="2016-02" db="EMBL/GenBank/DDBJ databases">
        <title>Comparative genomic and transcriptomic foundation for Pichia pastoris.</title>
        <authorList>
            <person name="Love K.R."/>
            <person name="Shah K.A."/>
            <person name="Whittaker C.A."/>
            <person name="Wu J."/>
            <person name="Bartlett M.C."/>
            <person name="Ma D."/>
            <person name="Leeson R.L."/>
            <person name="Priest M."/>
            <person name="Young S.K."/>
            <person name="Love J.C."/>
        </authorList>
    </citation>
    <scope>NUCLEOTIDE SEQUENCE [LARGE SCALE GENOMIC DNA]</scope>
    <source>
        <strain evidence="1 2">ATCC 28485</strain>
    </source>
</reference>
<keyword evidence="2" id="KW-1185">Reference proteome</keyword>
<evidence type="ECO:0000313" key="1">
    <source>
        <dbReference type="EMBL" id="ANZ75477.1"/>
    </source>
</evidence>
<proteinExistence type="predicted"/>
<gene>
    <name evidence="1" type="primary">RXT3</name>
    <name evidence="1" type="ORF">ATY40_BA7503131</name>
</gene>
<name>A0A1B2JBQ5_PICPA</name>
<sequence length="334" mass="37589">MSNIELPPISFISDSLPQNKDDAKTSILPHPAVLGIDRRKQSLSESGSLAPIIDILDRNNTPASGSKDTQIQISKERKVLEFGNNVEVDNSSIFRDVQKLAFPRKHLGFIIYNQLPTVNNVTHQLSIPYYPDIAENNTKIYPLLPPNLTDYINCTIDVRVPYFQTINNQNVKIRQLWGTDLYTDDSDVVAMCYHDGILLGKTPFDTKIFDQHVVEMKEKHNLELQDKSSEYIVKTPGNQKNSKSIIKIADGDATDLIVTLLVLPTLTHYRGAFQNNYNSRTFKNSHNGATVAIYEVKYVPLNSVSTDIRSKLPEEIDVAPVVNEVDFFSPSVKV</sequence>
<dbReference type="AlphaFoldDB" id="A0A1B2JBQ5"/>
<dbReference type="OrthoDB" id="3596986at2759"/>
<dbReference type="EMBL" id="CP014585">
    <property type="protein sequence ID" value="ANZ75477.1"/>
    <property type="molecule type" value="Genomic_DNA"/>
</dbReference>
<organism evidence="1 2">
    <name type="scientific">Komagataella pastoris</name>
    <name type="common">Yeast</name>
    <name type="synonym">Pichia pastoris</name>
    <dbReference type="NCBI Taxonomy" id="4922"/>
    <lineage>
        <taxon>Eukaryota</taxon>
        <taxon>Fungi</taxon>
        <taxon>Dikarya</taxon>
        <taxon>Ascomycota</taxon>
        <taxon>Saccharomycotina</taxon>
        <taxon>Pichiomycetes</taxon>
        <taxon>Pichiales</taxon>
        <taxon>Pichiaceae</taxon>
        <taxon>Komagataella</taxon>
    </lineage>
</organism>